<keyword evidence="1" id="KW-0378">Hydrolase</keyword>
<dbReference type="Gene3D" id="2.40.160.20">
    <property type="match status" value="1"/>
</dbReference>
<sequence>MTRLFYRIIYLFVIFCSQGFVFAQDSLIQQPIQRETIMQGGYKNLISVDFRAAKVIPTAPFYKGMDNDYSLSEKGISAHLQYAFGLPEGSFGNCIFPQTSQGIGLAYFNYGNGKELGNPMAGYIFQNAEILRLNQLLGLHYEWNFGLSTGWKYFDTHENPKNVIIGSKENAYINAGLFLRWYLGKRLALNTGFDFTHFSNGNTEYPNSGFNTSSFRLGLQYDLSKKLPNAEKWRMKKQIPAFERHWSYDVVAFGSWRRKGVYFIGNQIASPHRYPVLGAYIAPMYNFGYRVRAGASLDLIHDGSANVYTKDYIVGTEQQFFKPYWKEQIAAGVSARADYIMPIFTLSIGLGTHFLNREGDFKGTYQSFALKTGVSKSAFLHIGYSIKDFHEPNYLMLGLGYRFNNRRNSLLSIVK</sequence>
<dbReference type="RefSeq" id="WP_134777005.1">
    <property type="nucleotide sequence ID" value="NZ_JAYLLN010000008.1"/>
</dbReference>
<proteinExistence type="predicted"/>
<comment type="caution">
    <text evidence="1">The sequence shown here is derived from an EMBL/GenBank/DDBJ whole genome shotgun (WGS) entry which is preliminary data.</text>
</comment>
<dbReference type="GO" id="GO:0016787">
    <property type="term" value="F:hydrolase activity"/>
    <property type="evidence" value="ECO:0007669"/>
    <property type="project" value="UniProtKB-KW"/>
</dbReference>
<evidence type="ECO:0000313" key="2">
    <source>
        <dbReference type="Proteomes" id="UP001363035"/>
    </source>
</evidence>
<reference evidence="1 2" key="1">
    <citation type="submission" date="2024-01" db="EMBL/GenBank/DDBJ databases">
        <title>Sphingobacterium tenebrionis sp. nov., a novel endophyte isolated from tenebrio molitor intestines.</title>
        <authorList>
            <person name="Zhang C."/>
        </authorList>
    </citation>
    <scope>NUCLEOTIDE SEQUENCE [LARGE SCALE GENOMIC DNA]</scope>
    <source>
        <strain evidence="1 2">PU5-4</strain>
    </source>
</reference>
<protein>
    <submittedName>
        <fullName evidence="1">Acyloxyacyl hydrolase</fullName>
    </submittedName>
</protein>
<keyword evidence="2" id="KW-1185">Reference proteome</keyword>
<evidence type="ECO:0000313" key="1">
    <source>
        <dbReference type="EMBL" id="MEI5984297.1"/>
    </source>
</evidence>
<dbReference type="Pfam" id="PF09411">
    <property type="entry name" value="PagL"/>
    <property type="match status" value="1"/>
</dbReference>
<accession>A0ABU8I440</accession>
<gene>
    <name evidence="1" type="ORF">VJ786_05205</name>
</gene>
<organism evidence="1 2">
    <name type="scientific">Sphingobacterium tenebrionis</name>
    <dbReference type="NCBI Taxonomy" id="3111775"/>
    <lineage>
        <taxon>Bacteria</taxon>
        <taxon>Pseudomonadati</taxon>
        <taxon>Bacteroidota</taxon>
        <taxon>Sphingobacteriia</taxon>
        <taxon>Sphingobacteriales</taxon>
        <taxon>Sphingobacteriaceae</taxon>
        <taxon>Sphingobacterium</taxon>
    </lineage>
</organism>
<name>A0ABU8I440_9SPHI</name>
<dbReference type="Proteomes" id="UP001363035">
    <property type="component" value="Unassembled WGS sequence"/>
</dbReference>
<dbReference type="InterPro" id="IPR018550">
    <property type="entry name" value="Lipid-A_deacylase-rel"/>
</dbReference>
<dbReference type="EMBL" id="JAYLLN010000008">
    <property type="protein sequence ID" value="MEI5984297.1"/>
    <property type="molecule type" value="Genomic_DNA"/>
</dbReference>